<comment type="catalytic activity">
    <reaction evidence="12 13">
        <text>L-threonine + hydrogencarbonate + ATP = L-threonylcarbamoyladenylate + diphosphate + H2O</text>
        <dbReference type="Rhea" id="RHEA:36407"/>
        <dbReference type="ChEBI" id="CHEBI:15377"/>
        <dbReference type="ChEBI" id="CHEBI:17544"/>
        <dbReference type="ChEBI" id="CHEBI:30616"/>
        <dbReference type="ChEBI" id="CHEBI:33019"/>
        <dbReference type="ChEBI" id="CHEBI:57926"/>
        <dbReference type="ChEBI" id="CHEBI:73682"/>
        <dbReference type="EC" id="2.7.7.87"/>
    </reaction>
</comment>
<evidence type="ECO:0000256" key="3">
    <source>
        <dbReference type="ARBA" id="ARBA00012584"/>
    </source>
</evidence>
<evidence type="ECO:0000256" key="1">
    <source>
        <dbReference type="ARBA" id="ARBA00004496"/>
    </source>
</evidence>
<sequence length="331" mass="33555">MTVSTIASAPIVEADSPDCVVRAAAMLDEGRLVALPTETVYGLAADAGNGEAVAAIFAAKGRPAFNPLIAHVDGLPMAERLCRFDSLSRELAGAFWPGALTLVLPKKENALVHDLVTAGQPTLAVRQPRGIAAQVIAELGRPLAAPSANRSGRITGTDAQAVADDLGGSVALIVDGGAPAIGVESTIVKVEDGVITILRPGGVTAEELANFGAVGRAGGGAAIQAPGMLASHYAPNAAIRLDIDEVREGEALLAFGPDRASGFERAVAVENLSEAGDLRQAAARLFAAMRALDGYGATAIAVEPIPAEGLGEAIRDRLSRAAAPRDGDGIA</sequence>
<keyword evidence="8 13" id="KW-0548">Nucleotidyltransferase</keyword>
<dbReference type="EC" id="2.7.7.87" evidence="3 13"/>
<dbReference type="GO" id="GO:0008033">
    <property type="term" value="P:tRNA processing"/>
    <property type="evidence" value="ECO:0007669"/>
    <property type="project" value="UniProtKB-KW"/>
</dbReference>
<dbReference type="EMBL" id="NBYO01000003">
    <property type="protein sequence ID" value="OXS99667.1"/>
    <property type="molecule type" value="Genomic_DNA"/>
</dbReference>
<feature type="binding site" evidence="14">
    <location>
        <position position="147"/>
    </location>
    <ligand>
        <name>ATP</name>
        <dbReference type="ChEBI" id="CHEBI:30616"/>
    </ligand>
</feature>
<dbReference type="SUPFAM" id="SSF55821">
    <property type="entry name" value="YrdC/RibB"/>
    <property type="match status" value="1"/>
</dbReference>
<feature type="binding site" evidence="14">
    <location>
        <position position="66"/>
    </location>
    <ligand>
        <name>ATP</name>
        <dbReference type="ChEBI" id="CHEBI:30616"/>
    </ligand>
</feature>
<evidence type="ECO:0000259" key="15">
    <source>
        <dbReference type="PROSITE" id="PS51163"/>
    </source>
</evidence>
<dbReference type="AlphaFoldDB" id="A0A231UUN9"/>
<evidence type="ECO:0000256" key="10">
    <source>
        <dbReference type="ARBA" id="ARBA00022840"/>
    </source>
</evidence>
<feature type="binding site" evidence="14">
    <location>
        <position position="71"/>
    </location>
    <ligand>
        <name>L-threonine</name>
        <dbReference type="ChEBI" id="CHEBI:57926"/>
    </ligand>
</feature>
<feature type="binding site" evidence="14">
    <location>
        <position position="185"/>
    </location>
    <ligand>
        <name>L-threonine</name>
        <dbReference type="ChEBI" id="CHEBI:57926"/>
    </ligand>
</feature>
<dbReference type="GO" id="GO:0005524">
    <property type="term" value="F:ATP binding"/>
    <property type="evidence" value="ECO:0007669"/>
    <property type="project" value="UniProtKB-UniRule"/>
</dbReference>
<feature type="binding site" evidence="14">
    <location>
        <position position="122"/>
    </location>
    <ligand>
        <name>L-threonine</name>
        <dbReference type="ChEBI" id="CHEBI:57926"/>
    </ligand>
</feature>
<evidence type="ECO:0000256" key="8">
    <source>
        <dbReference type="ARBA" id="ARBA00022695"/>
    </source>
</evidence>
<dbReference type="InterPro" id="IPR005145">
    <property type="entry name" value="Sua5_C"/>
</dbReference>
<keyword evidence="9 13" id="KW-0547">Nucleotide-binding</keyword>
<dbReference type="Gene3D" id="3.90.870.10">
    <property type="entry name" value="DHBP synthase"/>
    <property type="match status" value="1"/>
</dbReference>
<evidence type="ECO:0000256" key="13">
    <source>
        <dbReference type="PIRNR" id="PIRNR004930"/>
    </source>
</evidence>
<keyword evidence="6 13" id="KW-0808">Transferase</keyword>
<proteinExistence type="inferred from homology"/>
<evidence type="ECO:0000256" key="6">
    <source>
        <dbReference type="ARBA" id="ARBA00022679"/>
    </source>
</evidence>
<keyword evidence="7 13" id="KW-0819">tRNA processing</keyword>
<organism evidence="16 17">
    <name type="scientific">Notoacmeibacter marinus</name>
    <dbReference type="NCBI Taxonomy" id="1876515"/>
    <lineage>
        <taxon>Bacteria</taxon>
        <taxon>Pseudomonadati</taxon>
        <taxon>Pseudomonadota</taxon>
        <taxon>Alphaproteobacteria</taxon>
        <taxon>Hyphomicrobiales</taxon>
        <taxon>Notoacmeibacteraceae</taxon>
        <taxon>Notoacmeibacter</taxon>
    </lineage>
</organism>
<reference evidence="17" key="1">
    <citation type="journal article" date="2017" name="Int. J. Syst. Evol. Microbiol.">
        <title>Notoacmeibacter marinus gen. nov., sp. nov., isolated from the gut of a limpet and proposal of Notoacmeibacteraceae fam. nov. in the order Rhizobiales of the class Alphaproteobacteria.</title>
        <authorList>
            <person name="Huang Z."/>
            <person name="Guo F."/>
            <person name="Lai Q."/>
        </authorList>
    </citation>
    <scope>NUCLEOTIDE SEQUENCE [LARGE SCALE GENOMIC DNA]</scope>
    <source>
        <strain evidence="17">XMTR2A4</strain>
    </source>
</reference>
<dbReference type="PANTHER" id="PTHR17490:SF16">
    <property type="entry name" value="THREONYLCARBAMOYL-AMP SYNTHASE"/>
    <property type="match status" value="1"/>
</dbReference>
<dbReference type="GO" id="GO:0005737">
    <property type="term" value="C:cytoplasm"/>
    <property type="evidence" value="ECO:0007669"/>
    <property type="project" value="UniProtKB-SubCell"/>
</dbReference>
<dbReference type="InterPro" id="IPR010923">
    <property type="entry name" value="T(6)A37_SUA5"/>
</dbReference>
<comment type="caution">
    <text evidence="16">The sequence shown here is derived from an EMBL/GenBank/DDBJ whole genome shotgun (WGS) entry which is preliminary data.</text>
</comment>
<name>A0A231UUN9_9HYPH</name>
<comment type="subcellular location">
    <subcellularLocation>
        <location evidence="1 13">Cytoplasm</location>
    </subcellularLocation>
</comment>
<evidence type="ECO:0000256" key="4">
    <source>
        <dbReference type="ARBA" id="ARBA00015492"/>
    </source>
</evidence>
<dbReference type="GO" id="GO:0061710">
    <property type="term" value="F:L-threonylcarbamoyladenylate synthase"/>
    <property type="evidence" value="ECO:0007669"/>
    <property type="project" value="UniProtKB-EC"/>
</dbReference>
<evidence type="ECO:0000256" key="2">
    <source>
        <dbReference type="ARBA" id="ARBA00007663"/>
    </source>
</evidence>
<keyword evidence="10 13" id="KW-0067">ATP-binding</keyword>
<dbReference type="NCBIfam" id="TIGR00057">
    <property type="entry name" value="L-threonylcarbamoyladenylate synthase"/>
    <property type="match status" value="1"/>
</dbReference>
<keyword evidence="5 13" id="KW-0963">Cytoplasm</keyword>
<feature type="binding site" evidence="14">
    <location>
        <position position="39"/>
    </location>
    <ligand>
        <name>L-threonine</name>
        <dbReference type="ChEBI" id="CHEBI:57926"/>
    </ligand>
</feature>
<feature type="binding site" evidence="14">
    <location>
        <position position="145"/>
    </location>
    <ligand>
        <name>L-threonine</name>
        <dbReference type="ChEBI" id="CHEBI:57926"/>
    </ligand>
</feature>
<dbReference type="InterPro" id="IPR017945">
    <property type="entry name" value="DHBP_synth_RibB-like_a/b_dom"/>
</dbReference>
<evidence type="ECO:0000313" key="17">
    <source>
        <dbReference type="Proteomes" id="UP000215405"/>
    </source>
</evidence>
<gene>
    <name evidence="16" type="ORF">B7H23_15625</name>
</gene>
<evidence type="ECO:0000256" key="11">
    <source>
        <dbReference type="ARBA" id="ARBA00029774"/>
    </source>
</evidence>
<dbReference type="Proteomes" id="UP000215405">
    <property type="component" value="Unassembled WGS sequence"/>
</dbReference>
<comment type="similarity">
    <text evidence="2 13">Belongs to the SUA5 family.</text>
</comment>
<evidence type="ECO:0000256" key="5">
    <source>
        <dbReference type="ARBA" id="ARBA00022490"/>
    </source>
</evidence>
<evidence type="ECO:0000256" key="7">
    <source>
        <dbReference type="ARBA" id="ARBA00022694"/>
    </source>
</evidence>
<dbReference type="Pfam" id="PF01300">
    <property type="entry name" value="Sua5_yciO_yrdC"/>
    <property type="match status" value="1"/>
</dbReference>
<keyword evidence="17" id="KW-1185">Reference proteome</keyword>
<dbReference type="GO" id="GO:0003725">
    <property type="term" value="F:double-stranded RNA binding"/>
    <property type="evidence" value="ECO:0007669"/>
    <property type="project" value="UniProtKB-UniRule"/>
</dbReference>
<accession>A0A231UUN9</accession>
<dbReference type="Pfam" id="PF03481">
    <property type="entry name" value="Sua5_C"/>
    <property type="match status" value="1"/>
</dbReference>
<dbReference type="InterPro" id="IPR038385">
    <property type="entry name" value="Sua5/YwlC_C"/>
</dbReference>
<evidence type="ECO:0000256" key="9">
    <source>
        <dbReference type="ARBA" id="ARBA00022741"/>
    </source>
</evidence>
<comment type="function">
    <text evidence="13">Required for the formation of a threonylcarbamoyl group on adenosine at position 37 (t(6)A37) in tRNAs that read codons beginning with adenine.</text>
</comment>
<feature type="domain" description="YrdC-like" evidence="15">
    <location>
        <begin position="17"/>
        <end position="203"/>
    </location>
</feature>
<dbReference type="GO" id="GO:0006450">
    <property type="term" value="P:regulation of translational fidelity"/>
    <property type="evidence" value="ECO:0007669"/>
    <property type="project" value="TreeGrafter"/>
</dbReference>
<feature type="binding site" evidence="14">
    <location>
        <position position="62"/>
    </location>
    <ligand>
        <name>ATP</name>
        <dbReference type="ChEBI" id="CHEBI:30616"/>
    </ligand>
</feature>
<dbReference type="Gene3D" id="3.40.50.11030">
    <property type="entry name" value="Threonylcarbamoyl-AMP synthase, C-terminal domain"/>
    <property type="match status" value="1"/>
</dbReference>
<feature type="binding site" evidence="14">
    <location>
        <position position="199"/>
    </location>
    <ligand>
        <name>ATP</name>
        <dbReference type="ChEBI" id="CHEBI:30616"/>
    </ligand>
</feature>
<dbReference type="PIRSF" id="PIRSF004930">
    <property type="entry name" value="Tln_factor_SUA5"/>
    <property type="match status" value="1"/>
</dbReference>
<evidence type="ECO:0000256" key="14">
    <source>
        <dbReference type="PIRSR" id="PIRSR004930-1"/>
    </source>
</evidence>
<dbReference type="GO" id="GO:0000049">
    <property type="term" value="F:tRNA binding"/>
    <property type="evidence" value="ECO:0007669"/>
    <property type="project" value="TreeGrafter"/>
</dbReference>
<dbReference type="InterPro" id="IPR050156">
    <property type="entry name" value="TC-AMP_synthase_SUA5"/>
</dbReference>
<dbReference type="InterPro" id="IPR006070">
    <property type="entry name" value="Sua5-like_dom"/>
</dbReference>
<dbReference type="PANTHER" id="PTHR17490">
    <property type="entry name" value="SUA5"/>
    <property type="match status" value="1"/>
</dbReference>
<feature type="binding site" evidence="14">
    <location>
        <position position="233"/>
    </location>
    <ligand>
        <name>ATP</name>
        <dbReference type="ChEBI" id="CHEBI:30616"/>
    </ligand>
</feature>
<protein>
    <recommendedName>
        <fullName evidence="4 13">Threonylcarbamoyl-AMP synthase</fullName>
        <shortName evidence="13">TC-AMP synthase</shortName>
        <ecNumber evidence="3 13">2.7.7.87</ecNumber>
    </recommendedName>
    <alternativeName>
        <fullName evidence="11 13">L-threonylcarbamoyladenylate synthase</fullName>
    </alternativeName>
</protein>
<feature type="binding site" evidence="14">
    <location>
        <position position="126"/>
    </location>
    <ligand>
        <name>L-threonine</name>
        <dbReference type="ChEBI" id="CHEBI:57926"/>
    </ligand>
</feature>
<dbReference type="PROSITE" id="PS51163">
    <property type="entry name" value="YRDC"/>
    <property type="match status" value="1"/>
</dbReference>
<evidence type="ECO:0000313" key="16">
    <source>
        <dbReference type="EMBL" id="OXS99667.1"/>
    </source>
</evidence>
<evidence type="ECO:0000256" key="12">
    <source>
        <dbReference type="ARBA" id="ARBA00048366"/>
    </source>
</evidence>